<dbReference type="Proteomes" id="UP000660611">
    <property type="component" value="Unassembled WGS sequence"/>
</dbReference>
<sequence length="230" mass="25545">MRWFRRRQADRALRLDPARQEALIADIRHRYGGHVPVGFQEQVGSLVQLLTDDDGLAVANRIVHETADRAHADIQAQASALGRGVDRHNYRALFRQLGPGLRDRLAELPTGFHPHVHLEAALTAVEVDVKRAMVLTDPNLLLLHTLELLDLTVSGWEFGRVPVTADAARLVSRLIAAATRMRLTEDDPPALPPGIREVMRSNRTTNVYDQAGTLLGTINVGAETRRSFLL</sequence>
<name>A0A919PKH8_9ACTN</name>
<keyword evidence="2" id="KW-1185">Reference proteome</keyword>
<accession>A0A919PKH8</accession>
<proteinExistence type="predicted"/>
<dbReference type="AlphaFoldDB" id="A0A919PKH8"/>
<organism evidence="1 2">
    <name type="scientific">Dactylosporangium siamense</name>
    <dbReference type="NCBI Taxonomy" id="685454"/>
    <lineage>
        <taxon>Bacteria</taxon>
        <taxon>Bacillati</taxon>
        <taxon>Actinomycetota</taxon>
        <taxon>Actinomycetes</taxon>
        <taxon>Micromonosporales</taxon>
        <taxon>Micromonosporaceae</taxon>
        <taxon>Dactylosporangium</taxon>
    </lineage>
</organism>
<reference evidence="1" key="1">
    <citation type="submission" date="2021-01" db="EMBL/GenBank/DDBJ databases">
        <title>Whole genome shotgun sequence of Dactylosporangium siamense NBRC 106093.</title>
        <authorList>
            <person name="Komaki H."/>
            <person name="Tamura T."/>
        </authorList>
    </citation>
    <scope>NUCLEOTIDE SEQUENCE</scope>
    <source>
        <strain evidence="1">NBRC 106093</strain>
    </source>
</reference>
<comment type="caution">
    <text evidence="1">The sequence shown here is derived from an EMBL/GenBank/DDBJ whole genome shotgun (WGS) entry which is preliminary data.</text>
</comment>
<protein>
    <submittedName>
        <fullName evidence="1">Uncharacterized protein</fullName>
    </submittedName>
</protein>
<evidence type="ECO:0000313" key="2">
    <source>
        <dbReference type="Proteomes" id="UP000660611"/>
    </source>
</evidence>
<gene>
    <name evidence="1" type="ORF">Dsi01nite_034650</name>
</gene>
<dbReference type="RefSeq" id="WP_203847224.1">
    <property type="nucleotide sequence ID" value="NZ_BAAAVW010000011.1"/>
</dbReference>
<dbReference type="EMBL" id="BONQ01000052">
    <property type="protein sequence ID" value="GIG45424.1"/>
    <property type="molecule type" value="Genomic_DNA"/>
</dbReference>
<evidence type="ECO:0000313" key="1">
    <source>
        <dbReference type="EMBL" id="GIG45424.1"/>
    </source>
</evidence>